<reference evidence="3 4" key="1">
    <citation type="submission" date="2023-06" db="EMBL/GenBank/DDBJ databases">
        <title>Genomic Analysis of Acinetobacter Strains Recovered from South Australian Aquatic Samples provides Insights into the Circulation of Antibiotic Resistance determinants in the Environment.</title>
        <authorList>
            <person name="Tobin L."/>
            <person name="Jarocki V.M."/>
            <person name="Kenyon J."/>
            <person name="Drigo B."/>
            <person name="Donner E."/>
            <person name="Djordjevic S.P."/>
            <person name="Hamidian M."/>
        </authorList>
    </citation>
    <scope>NUCLEOTIDE SEQUENCE [LARGE SCALE GENOMIC DNA]</scope>
    <source>
        <strain evidence="3 4">SAAc652</strain>
    </source>
</reference>
<dbReference type="PANTHER" id="PTHR30336">
    <property type="entry name" value="INNER MEMBRANE PROTEIN, PROBABLE PERMEASE"/>
    <property type="match status" value="1"/>
</dbReference>
<evidence type="ECO:0000259" key="2">
    <source>
        <dbReference type="Pfam" id="PF02698"/>
    </source>
</evidence>
<dbReference type="PANTHER" id="PTHR30336:SF4">
    <property type="entry name" value="ENVELOPE BIOGENESIS FACTOR ELYC"/>
    <property type="match status" value="1"/>
</dbReference>
<keyword evidence="4" id="KW-1185">Reference proteome</keyword>
<dbReference type="RefSeq" id="WP_317081268.1">
    <property type="nucleotide sequence ID" value="NZ_JASVDY010000001.1"/>
</dbReference>
<dbReference type="InterPro" id="IPR051599">
    <property type="entry name" value="Cell_Envelope_Assoc"/>
</dbReference>
<accession>A0ABU3WB17</accession>
<dbReference type="InterPro" id="IPR014729">
    <property type="entry name" value="Rossmann-like_a/b/a_fold"/>
</dbReference>
<organism evidence="3 4">
    <name type="scientific">Acinetobacter chinensis</name>
    <dbReference type="NCBI Taxonomy" id="2004650"/>
    <lineage>
        <taxon>Bacteria</taxon>
        <taxon>Pseudomonadati</taxon>
        <taxon>Pseudomonadota</taxon>
        <taxon>Gammaproteobacteria</taxon>
        <taxon>Moraxellales</taxon>
        <taxon>Moraxellaceae</taxon>
        <taxon>Acinetobacter</taxon>
    </lineage>
</organism>
<dbReference type="Gene3D" id="3.40.50.620">
    <property type="entry name" value="HUPs"/>
    <property type="match status" value="1"/>
</dbReference>
<evidence type="ECO:0000313" key="4">
    <source>
        <dbReference type="Proteomes" id="UP001278188"/>
    </source>
</evidence>
<feature type="transmembrane region" description="Helical" evidence="1">
    <location>
        <begin position="38"/>
        <end position="56"/>
    </location>
</feature>
<name>A0ABU3WB17_9GAMM</name>
<evidence type="ECO:0000313" key="3">
    <source>
        <dbReference type="EMBL" id="MDV2467595.1"/>
    </source>
</evidence>
<keyword evidence="1" id="KW-0472">Membrane</keyword>
<dbReference type="Proteomes" id="UP001278188">
    <property type="component" value="Unassembled WGS sequence"/>
</dbReference>
<keyword evidence="1" id="KW-0812">Transmembrane</keyword>
<dbReference type="Pfam" id="PF02698">
    <property type="entry name" value="DUF218"/>
    <property type="match status" value="1"/>
</dbReference>
<feature type="transmembrane region" description="Helical" evidence="1">
    <location>
        <begin position="77"/>
        <end position="97"/>
    </location>
</feature>
<feature type="transmembrane region" description="Helical" evidence="1">
    <location>
        <begin position="12"/>
        <end position="32"/>
    </location>
</feature>
<sequence length="266" mass="30284">MKFSHSQHSRFRQISCLLTGLLLFANGTYMLMLKKVHLGTLLPLFIGILLIGYAMFYSIIQKQLNSNKKLRSTVKSLWILFYLWIFSVLCFFSYIALNIKNASEIPPLKAIIILGSGTENGKPTPTLAKRLDSATAVALKQPRTILIPSGGQDFGEKYTEAEVMQNYLIQQYQISPTRIFQENKSTSTELNLKNSQSILQQQQISMHSPIGIVTSDFHTLRARAIAHKQGYSNTVMIAAPTPLYNRYNAWLREYFAYISGWILNEY</sequence>
<proteinExistence type="predicted"/>
<dbReference type="InterPro" id="IPR003848">
    <property type="entry name" value="DUF218"/>
</dbReference>
<evidence type="ECO:0000256" key="1">
    <source>
        <dbReference type="SAM" id="Phobius"/>
    </source>
</evidence>
<gene>
    <name evidence="3" type="ORF">QR674_01180</name>
</gene>
<keyword evidence="1" id="KW-1133">Transmembrane helix</keyword>
<protein>
    <submittedName>
        <fullName evidence="3">YdcF family protein</fullName>
    </submittedName>
</protein>
<comment type="caution">
    <text evidence="3">The sequence shown here is derived from an EMBL/GenBank/DDBJ whole genome shotgun (WGS) entry which is preliminary data.</text>
</comment>
<feature type="domain" description="DUF218" evidence="2">
    <location>
        <begin position="110"/>
        <end position="255"/>
    </location>
</feature>
<dbReference type="EMBL" id="JASVDY010000001">
    <property type="protein sequence ID" value="MDV2467595.1"/>
    <property type="molecule type" value="Genomic_DNA"/>
</dbReference>
<dbReference type="CDD" id="cd06259">
    <property type="entry name" value="YdcF-like"/>
    <property type="match status" value="1"/>
</dbReference>